<evidence type="ECO:0000256" key="1">
    <source>
        <dbReference type="SAM" id="MobiDB-lite"/>
    </source>
</evidence>
<proteinExistence type="predicted"/>
<feature type="region of interest" description="Disordered" evidence="1">
    <location>
        <begin position="129"/>
        <end position="148"/>
    </location>
</feature>
<dbReference type="Proteomes" id="UP001552427">
    <property type="component" value="Unassembled WGS sequence"/>
</dbReference>
<name>A0ABV3GYV5_9ACTN</name>
<accession>A0ABV3GYV5</accession>
<keyword evidence="3" id="KW-1185">Reference proteome</keyword>
<comment type="caution">
    <text evidence="2">The sequence shown here is derived from an EMBL/GenBank/DDBJ whole genome shotgun (WGS) entry which is preliminary data.</text>
</comment>
<gene>
    <name evidence="2" type="ORF">AB0K40_08165</name>
</gene>
<evidence type="ECO:0000313" key="3">
    <source>
        <dbReference type="Proteomes" id="UP001552427"/>
    </source>
</evidence>
<evidence type="ECO:0000313" key="2">
    <source>
        <dbReference type="EMBL" id="MEV4285467.1"/>
    </source>
</evidence>
<dbReference type="EMBL" id="JBFARM010000002">
    <property type="protein sequence ID" value="MEV4285467.1"/>
    <property type="molecule type" value="Genomic_DNA"/>
</dbReference>
<reference evidence="2 3" key="1">
    <citation type="submission" date="2024-06" db="EMBL/GenBank/DDBJ databases">
        <title>The Natural Products Discovery Center: Release of the First 8490 Sequenced Strains for Exploring Actinobacteria Biosynthetic Diversity.</title>
        <authorList>
            <person name="Kalkreuter E."/>
            <person name="Kautsar S.A."/>
            <person name="Yang D."/>
            <person name="Bader C.D."/>
            <person name="Teijaro C.N."/>
            <person name="Fluegel L."/>
            <person name="Davis C.M."/>
            <person name="Simpson J.R."/>
            <person name="Lauterbach L."/>
            <person name="Steele A.D."/>
            <person name="Gui C."/>
            <person name="Meng S."/>
            <person name="Li G."/>
            <person name="Viehrig K."/>
            <person name="Ye F."/>
            <person name="Su P."/>
            <person name="Kiefer A.F."/>
            <person name="Nichols A."/>
            <person name="Cepeda A.J."/>
            <person name="Yan W."/>
            <person name="Fan B."/>
            <person name="Jiang Y."/>
            <person name="Adhikari A."/>
            <person name="Zheng C.-J."/>
            <person name="Schuster L."/>
            <person name="Cowan T.M."/>
            <person name="Smanski M.J."/>
            <person name="Chevrette M.G."/>
            <person name="De Carvalho L.P.S."/>
            <person name="Shen B."/>
        </authorList>
    </citation>
    <scope>NUCLEOTIDE SEQUENCE [LARGE SCALE GENOMIC DNA]</scope>
    <source>
        <strain evidence="2 3">NPDC049574</strain>
    </source>
</reference>
<sequence length="148" mass="15726">MGRLEDLAMHNATLARHELSEALNRIGSIDDEGTLRDKDLGRIAHAYHRMLWWQQVTDLTYGQEETVDGATALLIVRQRAQESLINARPLTNGGLFALAMAESRRGGARAFLDATQAITDALAIPSAAAAPAPVHSGDGQAAGTATAP</sequence>
<organism evidence="2 3">
    <name type="scientific">Nonomuraea bangladeshensis</name>
    <dbReference type="NCBI Taxonomy" id="404385"/>
    <lineage>
        <taxon>Bacteria</taxon>
        <taxon>Bacillati</taxon>
        <taxon>Actinomycetota</taxon>
        <taxon>Actinomycetes</taxon>
        <taxon>Streptosporangiales</taxon>
        <taxon>Streptosporangiaceae</taxon>
        <taxon>Nonomuraea</taxon>
    </lineage>
</organism>
<dbReference type="RefSeq" id="WP_364446028.1">
    <property type="nucleotide sequence ID" value="NZ_JBFARM010000002.1"/>
</dbReference>
<protein>
    <submittedName>
        <fullName evidence="2">Uncharacterized protein</fullName>
    </submittedName>
</protein>